<sequence>MTYLAEHHAHGHLVELDPDECWALLRTEAVGRLVWTSTEGLTAVPLNFAVVDRTIRVSTAAYSAVGREVDDSLVAFQADRIDTAARTGWSVLVRGRARIDYGPHEPHDALDVWPSGARWLTITLEPTSITGRHLRPA</sequence>
<organism evidence="1">
    <name type="scientific">freshwater metagenome</name>
    <dbReference type="NCBI Taxonomy" id="449393"/>
    <lineage>
        <taxon>unclassified sequences</taxon>
        <taxon>metagenomes</taxon>
        <taxon>ecological metagenomes</taxon>
    </lineage>
</organism>
<accession>A0A6J6QL47</accession>
<gene>
    <name evidence="1" type="ORF">UFOPK2579_01421</name>
</gene>
<dbReference type="EMBL" id="CAEZXR010000162">
    <property type="protein sequence ID" value="CAB4710393.1"/>
    <property type="molecule type" value="Genomic_DNA"/>
</dbReference>
<name>A0A6J6QL47_9ZZZZ</name>
<dbReference type="InterPro" id="IPR024747">
    <property type="entry name" value="Pyridox_Oxase-rel"/>
</dbReference>
<dbReference type="Gene3D" id="2.30.110.10">
    <property type="entry name" value="Electron Transport, Fmn-binding Protein, Chain A"/>
    <property type="match status" value="1"/>
</dbReference>
<reference evidence="1" key="1">
    <citation type="submission" date="2020-05" db="EMBL/GenBank/DDBJ databases">
        <authorList>
            <person name="Chiriac C."/>
            <person name="Salcher M."/>
            <person name="Ghai R."/>
            <person name="Kavagutti S V."/>
        </authorList>
    </citation>
    <scope>NUCLEOTIDE SEQUENCE</scope>
</reference>
<evidence type="ECO:0000313" key="1">
    <source>
        <dbReference type="EMBL" id="CAB4710393.1"/>
    </source>
</evidence>
<proteinExistence type="predicted"/>
<dbReference type="AlphaFoldDB" id="A0A6J6QL47"/>
<dbReference type="SUPFAM" id="SSF50475">
    <property type="entry name" value="FMN-binding split barrel"/>
    <property type="match status" value="1"/>
</dbReference>
<dbReference type="Pfam" id="PF12900">
    <property type="entry name" value="Pyridox_ox_2"/>
    <property type="match status" value="1"/>
</dbReference>
<dbReference type="InterPro" id="IPR012349">
    <property type="entry name" value="Split_barrel_FMN-bd"/>
</dbReference>
<protein>
    <submittedName>
        <fullName evidence="1">Unannotated protein</fullName>
    </submittedName>
</protein>